<protein>
    <submittedName>
        <fullName evidence="1">Uncharacterized protein</fullName>
    </submittedName>
</protein>
<proteinExistence type="predicted"/>
<accession>A0ABW5MIE9</accession>
<sequence length="178" mass="20040">MEAVSLGEILGKKVNVTPVTVLDDDPADNFVMDDPEPVEVIEPEEVSDRAEPEHGYMPPDHIGETIVNTLDGLQSSVLPFLLEMKVFTKKEKELLQTIDTTGSTPYPLNSQENNLLEKWKRHQEKVKQVPFNDGEKTRLIAATARYAETTEMKLSPLEGLMLSFSEVVFKRGAMFFTE</sequence>
<gene>
    <name evidence="1" type="ORF">ACFSR6_03370</name>
</gene>
<evidence type="ECO:0000313" key="1">
    <source>
        <dbReference type="EMBL" id="MFD2581514.1"/>
    </source>
</evidence>
<comment type="caution">
    <text evidence="1">The sequence shown here is derived from an EMBL/GenBank/DDBJ whole genome shotgun (WGS) entry which is preliminary data.</text>
</comment>
<reference evidence="2" key="1">
    <citation type="journal article" date="2019" name="Int. J. Syst. Evol. Microbiol.">
        <title>The Global Catalogue of Microorganisms (GCM) 10K type strain sequencing project: providing services to taxonomists for standard genome sequencing and annotation.</title>
        <authorList>
            <consortium name="The Broad Institute Genomics Platform"/>
            <consortium name="The Broad Institute Genome Sequencing Center for Infectious Disease"/>
            <person name="Wu L."/>
            <person name="Ma J."/>
        </authorList>
    </citation>
    <scope>NUCLEOTIDE SEQUENCE [LARGE SCALE GENOMIC DNA]</scope>
    <source>
        <strain evidence="2">KCTC 42866</strain>
    </source>
</reference>
<organism evidence="1 2">
    <name type="scientific">Pedobacter vanadiisoli</name>
    <dbReference type="NCBI Taxonomy" id="1761975"/>
    <lineage>
        <taxon>Bacteria</taxon>
        <taxon>Pseudomonadati</taxon>
        <taxon>Bacteroidota</taxon>
        <taxon>Sphingobacteriia</taxon>
        <taxon>Sphingobacteriales</taxon>
        <taxon>Sphingobacteriaceae</taxon>
        <taxon>Pedobacter</taxon>
    </lineage>
</organism>
<dbReference type="RefSeq" id="WP_379074919.1">
    <property type="nucleotide sequence ID" value="NZ_JBHULL010000003.1"/>
</dbReference>
<dbReference type="Proteomes" id="UP001597461">
    <property type="component" value="Unassembled WGS sequence"/>
</dbReference>
<evidence type="ECO:0000313" key="2">
    <source>
        <dbReference type="Proteomes" id="UP001597461"/>
    </source>
</evidence>
<name>A0ABW5MIE9_9SPHI</name>
<keyword evidence="2" id="KW-1185">Reference proteome</keyword>
<dbReference type="EMBL" id="JBHULL010000003">
    <property type="protein sequence ID" value="MFD2581514.1"/>
    <property type="molecule type" value="Genomic_DNA"/>
</dbReference>